<dbReference type="AlphaFoldDB" id="A0A7G1KEC4"/>
<organism evidence="1 2">
    <name type="scientific">Nocardia wallacei</name>
    <dbReference type="NCBI Taxonomy" id="480035"/>
    <lineage>
        <taxon>Bacteria</taxon>
        <taxon>Bacillati</taxon>
        <taxon>Actinomycetota</taxon>
        <taxon>Actinomycetes</taxon>
        <taxon>Mycobacteriales</taxon>
        <taxon>Nocardiaceae</taxon>
        <taxon>Nocardia</taxon>
    </lineage>
</organism>
<sequence length="174" mass="17970">MAHVPRATFTLTAIAAMIVGGLGLGTGPAAANSHIAAIHPAACAWDGVAHHPGTTVVAGGREYHCGADNLGAPYWFAGASTDRHDTVANPGARTDPTGRFSAGARQPGTSYNDYCSGYQLIPGTDDIYQVVRAADGRLFWKAAGPVAGWHFGAGTARPEATWRTGSLCYEGNMA</sequence>
<evidence type="ECO:0000313" key="1">
    <source>
        <dbReference type="EMBL" id="BCK52946.1"/>
    </source>
</evidence>
<protein>
    <submittedName>
        <fullName evidence="1">Uncharacterized protein</fullName>
    </submittedName>
</protein>
<keyword evidence="2" id="KW-1185">Reference proteome</keyword>
<accession>A0A7G1KEC4</accession>
<dbReference type="GeneID" id="80345342"/>
<name>A0A7G1KEC4_9NOCA</name>
<dbReference type="Proteomes" id="UP000516173">
    <property type="component" value="Chromosome"/>
</dbReference>
<gene>
    <name evidence="1" type="ORF">NWFMUON74_07180</name>
</gene>
<evidence type="ECO:0000313" key="2">
    <source>
        <dbReference type="Proteomes" id="UP000516173"/>
    </source>
</evidence>
<dbReference type="EMBL" id="AP023396">
    <property type="protein sequence ID" value="BCK52946.1"/>
    <property type="molecule type" value="Genomic_DNA"/>
</dbReference>
<reference evidence="1 2" key="1">
    <citation type="submission" date="2020-08" db="EMBL/GenBank/DDBJ databases">
        <title>Genome Sequencing of Nocardia wallacei strain FMUON74 and assembly.</title>
        <authorList>
            <person name="Toyokawa M."/>
            <person name="Uesaka K."/>
        </authorList>
    </citation>
    <scope>NUCLEOTIDE SEQUENCE [LARGE SCALE GENOMIC DNA]</scope>
    <source>
        <strain evidence="1 2">FMUON74</strain>
    </source>
</reference>
<dbReference type="KEGG" id="nwl:NWFMUON74_07180"/>
<dbReference type="RefSeq" id="WP_187686573.1">
    <property type="nucleotide sequence ID" value="NZ_AP023396.1"/>
</dbReference>
<proteinExistence type="predicted"/>